<keyword evidence="3" id="KW-1185">Reference proteome</keyword>
<feature type="compositionally biased region" description="Basic and acidic residues" evidence="1">
    <location>
        <begin position="105"/>
        <end position="120"/>
    </location>
</feature>
<gene>
    <name evidence="2" type="ORF">WR25_19325</name>
</gene>
<dbReference type="AlphaFoldDB" id="A0A2A2JUZ2"/>
<reference evidence="2 3" key="1">
    <citation type="journal article" date="2017" name="Curr. Biol.">
        <title>Genome architecture and evolution of a unichromosomal asexual nematode.</title>
        <authorList>
            <person name="Fradin H."/>
            <person name="Zegar C."/>
            <person name="Gutwein M."/>
            <person name="Lucas J."/>
            <person name="Kovtun M."/>
            <person name="Corcoran D."/>
            <person name="Baugh L.R."/>
            <person name="Kiontke K."/>
            <person name="Gunsalus K."/>
            <person name="Fitch D.H."/>
            <person name="Piano F."/>
        </authorList>
    </citation>
    <scope>NUCLEOTIDE SEQUENCE [LARGE SCALE GENOMIC DNA]</scope>
    <source>
        <strain evidence="2">PF1309</strain>
    </source>
</reference>
<evidence type="ECO:0000313" key="2">
    <source>
        <dbReference type="EMBL" id="PAV65412.1"/>
    </source>
</evidence>
<protein>
    <submittedName>
        <fullName evidence="2">Uncharacterized protein</fullName>
    </submittedName>
</protein>
<feature type="region of interest" description="Disordered" evidence="1">
    <location>
        <begin position="80"/>
        <end position="120"/>
    </location>
</feature>
<feature type="compositionally biased region" description="Basic residues" evidence="1">
    <location>
        <begin position="83"/>
        <end position="94"/>
    </location>
</feature>
<dbReference type="Proteomes" id="UP000218231">
    <property type="component" value="Unassembled WGS sequence"/>
</dbReference>
<dbReference type="EMBL" id="LIAE01010209">
    <property type="protein sequence ID" value="PAV65412.1"/>
    <property type="molecule type" value="Genomic_DNA"/>
</dbReference>
<comment type="caution">
    <text evidence="2">The sequence shown here is derived from an EMBL/GenBank/DDBJ whole genome shotgun (WGS) entry which is preliminary data.</text>
</comment>
<name>A0A2A2JUZ2_9BILA</name>
<sequence>MNIFIHRYKKVENIFLKSEFKKYIFERKLHILTPMGSLALNGKSTYASVASGPTNRFFPAPGKAFGAKNGEWPQIAEEFERQQRKRRISKRWPRKSKEGEETESHEDITRLNPGKIRENP</sequence>
<proteinExistence type="predicted"/>
<evidence type="ECO:0000313" key="3">
    <source>
        <dbReference type="Proteomes" id="UP000218231"/>
    </source>
</evidence>
<evidence type="ECO:0000256" key="1">
    <source>
        <dbReference type="SAM" id="MobiDB-lite"/>
    </source>
</evidence>
<organism evidence="2 3">
    <name type="scientific">Diploscapter pachys</name>
    <dbReference type="NCBI Taxonomy" id="2018661"/>
    <lineage>
        <taxon>Eukaryota</taxon>
        <taxon>Metazoa</taxon>
        <taxon>Ecdysozoa</taxon>
        <taxon>Nematoda</taxon>
        <taxon>Chromadorea</taxon>
        <taxon>Rhabditida</taxon>
        <taxon>Rhabditina</taxon>
        <taxon>Rhabditomorpha</taxon>
        <taxon>Rhabditoidea</taxon>
        <taxon>Rhabditidae</taxon>
        <taxon>Diploscapter</taxon>
    </lineage>
</organism>
<accession>A0A2A2JUZ2</accession>